<keyword evidence="4" id="KW-1185">Reference proteome</keyword>
<dbReference type="Proteomes" id="UP000199144">
    <property type="component" value="Unassembled WGS sequence"/>
</dbReference>
<accession>A0A1I4P0R0</accession>
<reference evidence="3 4" key="1">
    <citation type="submission" date="2016-10" db="EMBL/GenBank/DDBJ databases">
        <authorList>
            <person name="de Groot N.N."/>
        </authorList>
    </citation>
    <scope>NUCLEOTIDE SEQUENCE [LARGE SCALE GENOMIC DNA]</scope>
    <source>
        <strain evidence="3 4">DSM 15283</strain>
    </source>
</reference>
<keyword evidence="1" id="KW-0732">Signal</keyword>
<feature type="domain" description="Glucose/Sorbosone dehydrogenase" evidence="2">
    <location>
        <begin position="39"/>
        <end position="362"/>
    </location>
</feature>
<sequence length="367" mass="39520">MLLRALVAFFLLALTSLAQAQSIETSVGALRVETMAKGLKTPWGFAFLPDGGVLITERGGNMKRLTPDGQVTAISGVPKVHAQGQGGLLDVLVPRDFAQTRHVFLSYAKKQRGGSGTAVARARLSEDGHRLTDLTVIFEMTPGSSGGRHFGSRIVEARDGTLFVTIGERGDRPSAQDLSCHNGSIVRITKSGAAPADNPFAATTGARPEIWSYGHRNPQGAALDAQGRLWAVEHGAKGGDEINRIRRGANYGWPVIAFGRHYTGGAIGEGTAKPGMEQPAFYWDPSIAPSGMAIYSGKLWPEWRGHILVGSLKFDHIARLSGTPLKQRETIRSARTKRVRDIREAPDGTLWFLSEDQGALYRMSPGG</sequence>
<dbReference type="Pfam" id="PF07995">
    <property type="entry name" value="GSDH"/>
    <property type="match status" value="1"/>
</dbReference>
<proteinExistence type="predicted"/>
<dbReference type="InterPro" id="IPR012938">
    <property type="entry name" value="Glc/Sorbosone_DH"/>
</dbReference>
<dbReference type="InterPro" id="IPR011041">
    <property type="entry name" value="Quinoprot_gluc/sorb_DH_b-prop"/>
</dbReference>
<evidence type="ECO:0000313" key="3">
    <source>
        <dbReference type="EMBL" id="SFM21107.1"/>
    </source>
</evidence>
<evidence type="ECO:0000313" key="4">
    <source>
        <dbReference type="Proteomes" id="UP000199144"/>
    </source>
</evidence>
<feature type="signal peptide" evidence="1">
    <location>
        <begin position="1"/>
        <end position="20"/>
    </location>
</feature>
<dbReference type="RefSeq" id="WP_093094212.1">
    <property type="nucleotide sequence ID" value="NZ_FOTQ01000005.1"/>
</dbReference>
<protein>
    <submittedName>
        <fullName evidence="3">Glucose/arabinose dehydrogenase, beta-propeller fold</fullName>
    </submittedName>
</protein>
<feature type="chain" id="PRO_5011550010" evidence="1">
    <location>
        <begin position="21"/>
        <end position="367"/>
    </location>
</feature>
<organism evidence="3 4">
    <name type="scientific">Shimia aestuarii</name>
    <dbReference type="NCBI Taxonomy" id="254406"/>
    <lineage>
        <taxon>Bacteria</taxon>
        <taxon>Pseudomonadati</taxon>
        <taxon>Pseudomonadota</taxon>
        <taxon>Alphaproteobacteria</taxon>
        <taxon>Rhodobacterales</taxon>
        <taxon>Roseobacteraceae</taxon>
    </lineage>
</organism>
<dbReference type="SUPFAM" id="SSF50952">
    <property type="entry name" value="Soluble quinoprotein glucose dehydrogenase"/>
    <property type="match status" value="1"/>
</dbReference>
<dbReference type="OrthoDB" id="9770043at2"/>
<name>A0A1I4P0R0_9RHOB</name>
<dbReference type="InterPro" id="IPR011042">
    <property type="entry name" value="6-blade_b-propeller_TolB-like"/>
</dbReference>
<dbReference type="Gene3D" id="2.120.10.30">
    <property type="entry name" value="TolB, C-terminal domain"/>
    <property type="match status" value="1"/>
</dbReference>
<gene>
    <name evidence="3" type="ORF">SAMN04488042_10517</name>
</gene>
<dbReference type="PANTHER" id="PTHR19328:SF75">
    <property type="entry name" value="ALDOSE SUGAR DEHYDROGENASE YLII"/>
    <property type="match status" value="1"/>
</dbReference>
<dbReference type="STRING" id="254406.SAMN04488042_10517"/>
<evidence type="ECO:0000259" key="2">
    <source>
        <dbReference type="Pfam" id="PF07995"/>
    </source>
</evidence>
<dbReference type="EMBL" id="FOTQ01000005">
    <property type="protein sequence ID" value="SFM21107.1"/>
    <property type="molecule type" value="Genomic_DNA"/>
</dbReference>
<evidence type="ECO:0000256" key="1">
    <source>
        <dbReference type="SAM" id="SignalP"/>
    </source>
</evidence>
<dbReference type="PANTHER" id="PTHR19328">
    <property type="entry name" value="HEDGEHOG-INTERACTING PROTEIN"/>
    <property type="match status" value="1"/>
</dbReference>
<dbReference type="AlphaFoldDB" id="A0A1I4P0R0"/>